<feature type="compositionally biased region" description="Basic and acidic residues" evidence="1">
    <location>
        <begin position="62"/>
        <end position="74"/>
    </location>
</feature>
<sequence>MKRLQRDGDRVLISGGVQGEVGLCPVCSEKRRRRRRRPDESSDRARVSGSRLRSAVRSGVDPCRERTAAKEREPGWQNLRNSEPSVWSVHLRHARGGGSEDGRADAISQDRSASSGWVHSGPVRWCVLCTAAGVGCHAVSGDWPFFPGDRSVVERTSGRPGSGRARSLPVRRWLPTAVLALRGRRYVMRRRAGVDLRNGCAREMVSAAPPLSMATALSSRV</sequence>
<reference evidence="2" key="1">
    <citation type="journal article" date="2023" name="Science">
        <title>Genome structures resolve the early diversification of teleost fishes.</title>
        <authorList>
            <person name="Parey E."/>
            <person name="Louis A."/>
            <person name="Montfort J."/>
            <person name="Bouchez O."/>
            <person name="Roques C."/>
            <person name="Iampietro C."/>
            <person name="Lluch J."/>
            <person name="Castinel A."/>
            <person name="Donnadieu C."/>
            <person name="Desvignes T."/>
            <person name="Floi Bucao C."/>
            <person name="Jouanno E."/>
            <person name="Wen M."/>
            <person name="Mejri S."/>
            <person name="Dirks R."/>
            <person name="Jansen H."/>
            <person name="Henkel C."/>
            <person name="Chen W.J."/>
            <person name="Zahm M."/>
            <person name="Cabau C."/>
            <person name="Klopp C."/>
            <person name="Thompson A.W."/>
            <person name="Robinson-Rechavi M."/>
            <person name="Braasch I."/>
            <person name="Lecointre G."/>
            <person name="Bobe J."/>
            <person name="Postlethwait J.H."/>
            <person name="Berthelot C."/>
            <person name="Roest Crollius H."/>
            <person name="Guiguen Y."/>
        </authorList>
    </citation>
    <scope>NUCLEOTIDE SEQUENCE</scope>
    <source>
        <strain evidence="2">NC1722</strain>
    </source>
</reference>
<feature type="compositionally biased region" description="Basic and acidic residues" evidence="1">
    <location>
        <begin position="37"/>
        <end position="46"/>
    </location>
</feature>
<keyword evidence="3" id="KW-1185">Reference proteome</keyword>
<dbReference type="AlphaFoldDB" id="A0AAD7SKL6"/>
<accession>A0AAD7SKL6</accession>
<dbReference type="EMBL" id="JAINUG010000054">
    <property type="protein sequence ID" value="KAJ8404341.1"/>
    <property type="molecule type" value="Genomic_DNA"/>
</dbReference>
<evidence type="ECO:0000313" key="2">
    <source>
        <dbReference type="EMBL" id="KAJ8404341.1"/>
    </source>
</evidence>
<comment type="caution">
    <text evidence="2">The sequence shown here is derived from an EMBL/GenBank/DDBJ whole genome shotgun (WGS) entry which is preliminary data.</text>
</comment>
<proteinExistence type="predicted"/>
<organism evidence="2 3">
    <name type="scientific">Aldrovandia affinis</name>
    <dbReference type="NCBI Taxonomy" id="143900"/>
    <lineage>
        <taxon>Eukaryota</taxon>
        <taxon>Metazoa</taxon>
        <taxon>Chordata</taxon>
        <taxon>Craniata</taxon>
        <taxon>Vertebrata</taxon>
        <taxon>Euteleostomi</taxon>
        <taxon>Actinopterygii</taxon>
        <taxon>Neopterygii</taxon>
        <taxon>Teleostei</taxon>
        <taxon>Notacanthiformes</taxon>
        <taxon>Halosauridae</taxon>
        <taxon>Aldrovandia</taxon>
    </lineage>
</organism>
<feature type="region of interest" description="Disordered" evidence="1">
    <location>
        <begin position="28"/>
        <end position="79"/>
    </location>
</feature>
<gene>
    <name evidence="2" type="ORF">AAFF_G00341140</name>
</gene>
<evidence type="ECO:0000256" key="1">
    <source>
        <dbReference type="SAM" id="MobiDB-lite"/>
    </source>
</evidence>
<evidence type="ECO:0000313" key="3">
    <source>
        <dbReference type="Proteomes" id="UP001221898"/>
    </source>
</evidence>
<dbReference type="Proteomes" id="UP001221898">
    <property type="component" value="Unassembled WGS sequence"/>
</dbReference>
<name>A0AAD7SKL6_9TELE</name>
<protein>
    <submittedName>
        <fullName evidence="2">Uncharacterized protein</fullName>
    </submittedName>
</protein>